<accession>A0A8F5VJL3</accession>
<dbReference type="EMBL" id="CP077107">
    <property type="protein sequence ID" value="QXO94024.1"/>
    <property type="molecule type" value="Genomic_DNA"/>
</dbReference>
<proteinExistence type="predicted"/>
<sequence length="154" mass="17478">MGILLKFLFGIPFVIVEHSATRLNPPSGVKETIKTRLTLKFAGIVLPVSTILKNALESVQSANYQIIGNVVDTTFFVPKKDEKHNLKKRILHVSLLNDRYKNVSGIIRAVGYLRKIRSDFELHIVGDGLDKEPLMELAHHIQGQDEYIFSMVFY</sequence>
<reference evidence="1 2" key="1">
    <citation type="submission" date="2021-06" db="EMBL/GenBank/DDBJ databases">
        <title>Complete genome sequence of the secondary alcohol utilizing methanogen Methanospirillum hungatei strain GP1.</title>
        <authorList>
            <person name="Day L.A."/>
            <person name="Costa K.C."/>
        </authorList>
    </citation>
    <scope>NUCLEOTIDE SEQUENCE [LARGE SCALE GENOMIC DNA]</scope>
    <source>
        <strain evidence="1 2">GP1</strain>
    </source>
</reference>
<organism evidence="1 2">
    <name type="scientific">Methanospirillum hungatei</name>
    <dbReference type="NCBI Taxonomy" id="2203"/>
    <lineage>
        <taxon>Archaea</taxon>
        <taxon>Methanobacteriati</taxon>
        <taxon>Methanobacteriota</taxon>
        <taxon>Stenosarchaea group</taxon>
        <taxon>Methanomicrobia</taxon>
        <taxon>Methanomicrobiales</taxon>
        <taxon>Methanospirillaceae</taxon>
        <taxon>Methanospirillum</taxon>
    </lineage>
</organism>
<evidence type="ECO:0000313" key="2">
    <source>
        <dbReference type="Proteomes" id="UP000694228"/>
    </source>
</evidence>
<dbReference type="Proteomes" id="UP000694228">
    <property type="component" value="Chromosome"/>
</dbReference>
<dbReference type="AlphaFoldDB" id="A0A8F5VJL3"/>
<gene>
    <name evidence="1" type="ORF">KSK55_11870</name>
</gene>
<name>A0A8F5VJL3_METHU</name>
<evidence type="ECO:0000313" key="1">
    <source>
        <dbReference type="EMBL" id="QXO94024.1"/>
    </source>
</evidence>
<protein>
    <submittedName>
        <fullName evidence="1">Uncharacterized protein</fullName>
    </submittedName>
</protein>